<keyword evidence="4" id="KW-1185">Reference proteome</keyword>
<feature type="chain" id="PRO_5038333767" evidence="1">
    <location>
        <begin position="23"/>
        <end position="337"/>
    </location>
</feature>
<sequence>MRKFKFSTLTILLIFIIAFAVAGTPVGASADGKEVYIGGIPAGFTLGLGGAQVVGICEVLTVDGAKCPAKEAEIYVGDIILTLNGVTIESAKDLDTVLAKEKKTEYTVEIQRDGEEMTKEIKPAKDITSGKRKLGVLVRDSVSGIGTVTYIEKDTLRFGSLGHPVMGENGAAMKVAGGKIYNCSIVNVVKGIRGKAGELKGVFLNDTHIATAEKNCDCGIFGQFKKGYDFSRFKCAKTAAVGDTHPGKASIFTTIDGITPKEYSVSIVKVDKNNKQNKNFVIKITDDTLLAQTGGIVQGMSGSPIIQDGKLIGAVTHVFLNDPTRGYGISVDNMFGN</sequence>
<dbReference type="SUPFAM" id="SSF50156">
    <property type="entry name" value="PDZ domain-like"/>
    <property type="match status" value="1"/>
</dbReference>
<dbReference type="InterPro" id="IPR009003">
    <property type="entry name" value="Peptidase_S1_PA"/>
</dbReference>
<gene>
    <name evidence="3" type="ORF">ESZ91_11170</name>
</gene>
<dbReference type="PROSITE" id="PS51494">
    <property type="entry name" value="SPOIVB"/>
    <property type="match status" value="1"/>
</dbReference>
<organism evidence="3 4">
    <name type="scientific">Candidatus Borkfalkia ceftriaxoniphila</name>
    <dbReference type="NCBI Taxonomy" id="2508949"/>
    <lineage>
        <taxon>Bacteria</taxon>
        <taxon>Bacillati</taxon>
        <taxon>Bacillota</taxon>
        <taxon>Clostridia</taxon>
        <taxon>Christensenellales</taxon>
        <taxon>Christensenellaceae</taxon>
        <taxon>Candidatus Borkfalkia</taxon>
    </lineage>
</organism>
<dbReference type="Pfam" id="PF13180">
    <property type="entry name" value="PDZ_2"/>
    <property type="match status" value="1"/>
</dbReference>
<protein>
    <submittedName>
        <fullName evidence="3">PDZ domain-containing protein</fullName>
    </submittedName>
</protein>
<dbReference type="AlphaFoldDB" id="A0A4Q2K9E1"/>
<feature type="domain" description="Peptidase S55" evidence="2">
    <location>
        <begin position="115"/>
        <end position="337"/>
    </location>
</feature>
<evidence type="ECO:0000313" key="3">
    <source>
        <dbReference type="EMBL" id="RXZ57905.1"/>
    </source>
</evidence>
<dbReference type="OrthoDB" id="9765242at2"/>
<keyword evidence="1" id="KW-0732">Signal</keyword>
<evidence type="ECO:0000313" key="4">
    <source>
        <dbReference type="Proteomes" id="UP000291269"/>
    </source>
</evidence>
<dbReference type="InterPro" id="IPR001478">
    <property type="entry name" value="PDZ"/>
</dbReference>
<dbReference type="Gene3D" id="2.30.42.10">
    <property type="match status" value="1"/>
</dbReference>
<name>A0A4Q2K9E1_9FIRM</name>
<evidence type="ECO:0000256" key="1">
    <source>
        <dbReference type="SAM" id="SignalP"/>
    </source>
</evidence>
<comment type="caution">
    <text evidence="3">The sequence shown here is derived from an EMBL/GenBank/DDBJ whole genome shotgun (WGS) entry which is preliminary data.</text>
</comment>
<dbReference type="SUPFAM" id="SSF50494">
    <property type="entry name" value="Trypsin-like serine proteases"/>
    <property type="match status" value="1"/>
</dbReference>
<dbReference type="Proteomes" id="UP000291269">
    <property type="component" value="Unassembled WGS sequence"/>
</dbReference>
<dbReference type="RefSeq" id="WP_129227305.1">
    <property type="nucleotide sequence ID" value="NZ_SDOZ01000005.1"/>
</dbReference>
<dbReference type="InterPro" id="IPR036034">
    <property type="entry name" value="PDZ_sf"/>
</dbReference>
<feature type="signal peptide" evidence="1">
    <location>
        <begin position="1"/>
        <end position="22"/>
    </location>
</feature>
<accession>A0A4Q2K9E1</accession>
<dbReference type="Pfam" id="PF05580">
    <property type="entry name" value="Peptidase_S55"/>
    <property type="match status" value="1"/>
</dbReference>
<dbReference type="EMBL" id="SDOZ01000005">
    <property type="protein sequence ID" value="RXZ57905.1"/>
    <property type="molecule type" value="Genomic_DNA"/>
</dbReference>
<reference evidence="3 4" key="1">
    <citation type="journal article" date="2019" name="Gut">
        <title>Antibiotics-induced monodominance of a novel gut bacterial order.</title>
        <authorList>
            <person name="Hildebrand F."/>
            <person name="Moitinho-Silva L."/>
            <person name="Blasche S."/>
            <person name="Jahn M.T."/>
            <person name="Gossmann T.I."/>
            <person name="Heuerta-Cepas J."/>
            <person name="Hercog R."/>
            <person name="Luetge M."/>
            <person name="Bahram M."/>
            <person name="Pryszlak A."/>
            <person name="Alves R.J."/>
            <person name="Waszak S.M."/>
            <person name="Zhu A."/>
            <person name="Ye L."/>
            <person name="Costea P.I."/>
            <person name="Aalvink S."/>
            <person name="Belzer C."/>
            <person name="Forslund S.K."/>
            <person name="Sunagawa S."/>
            <person name="Hentschel U."/>
            <person name="Merten C."/>
            <person name="Patil K.R."/>
            <person name="Benes V."/>
            <person name="Bork P."/>
        </authorList>
    </citation>
    <scope>NUCLEOTIDE SEQUENCE [LARGE SCALE GENOMIC DNA]</scope>
    <source>
        <strain evidence="3 4">HDS1380</strain>
    </source>
</reference>
<evidence type="ECO:0000259" key="2">
    <source>
        <dbReference type="PROSITE" id="PS51494"/>
    </source>
</evidence>
<proteinExistence type="predicted"/>
<dbReference type="InterPro" id="IPR008763">
    <property type="entry name" value="Peptidase_S55"/>
</dbReference>